<comment type="caution">
    <text evidence="5">The sequence shown here is derived from an EMBL/GenBank/DDBJ whole genome shotgun (WGS) entry which is preliminary data.</text>
</comment>
<dbReference type="InterPro" id="IPR002018">
    <property type="entry name" value="CarbesteraseB"/>
</dbReference>
<feature type="region of interest" description="Disordered" evidence="3">
    <location>
        <begin position="371"/>
        <end position="400"/>
    </location>
</feature>
<feature type="region of interest" description="Disordered" evidence="3">
    <location>
        <begin position="513"/>
        <end position="563"/>
    </location>
</feature>
<dbReference type="Pfam" id="PF00135">
    <property type="entry name" value="COesterase"/>
    <property type="match status" value="1"/>
</dbReference>
<evidence type="ECO:0000313" key="5">
    <source>
        <dbReference type="EMBL" id="KAJ8870978.1"/>
    </source>
</evidence>
<name>A0ABQ9GF78_9NEOP</name>
<accession>A0ABQ9GF78</accession>
<keyword evidence="6" id="KW-1185">Reference proteome</keyword>
<comment type="similarity">
    <text evidence="1">Belongs to the type-B carboxylesterase/lipase family.</text>
</comment>
<dbReference type="Gene3D" id="3.40.50.1820">
    <property type="entry name" value="alpha/beta hydrolase"/>
    <property type="match status" value="1"/>
</dbReference>
<dbReference type="Proteomes" id="UP001159363">
    <property type="component" value="Chromosome 11"/>
</dbReference>
<dbReference type="InterPro" id="IPR051093">
    <property type="entry name" value="Neuroligin/BSAL"/>
</dbReference>
<evidence type="ECO:0000259" key="4">
    <source>
        <dbReference type="Pfam" id="PF00135"/>
    </source>
</evidence>
<reference evidence="5 6" key="1">
    <citation type="submission" date="2023-02" db="EMBL/GenBank/DDBJ databases">
        <title>LHISI_Scaffold_Assembly.</title>
        <authorList>
            <person name="Stuart O.P."/>
            <person name="Cleave R."/>
            <person name="Magrath M.J.L."/>
            <person name="Mikheyev A.S."/>
        </authorList>
    </citation>
    <scope>NUCLEOTIDE SEQUENCE [LARGE SCALE GENOMIC DNA]</scope>
    <source>
        <strain evidence="5">Daus_M_001</strain>
        <tissue evidence="5">Leg muscle</tissue>
    </source>
</reference>
<proteinExistence type="inferred from homology"/>
<feature type="compositionally biased region" description="Polar residues" evidence="3">
    <location>
        <begin position="549"/>
        <end position="561"/>
    </location>
</feature>
<evidence type="ECO:0000313" key="6">
    <source>
        <dbReference type="Proteomes" id="UP001159363"/>
    </source>
</evidence>
<keyword evidence="2" id="KW-0325">Glycoprotein</keyword>
<protein>
    <recommendedName>
        <fullName evidence="4">Carboxylesterase type B domain-containing protein</fullName>
    </recommendedName>
</protein>
<gene>
    <name evidence="5" type="ORF">PR048_027280</name>
</gene>
<evidence type="ECO:0000256" key="1">
    <source>
        <dbReference type="ARBA" id="ARBA00005964"/>
    </source>
</evidence>
<sequence length="720" mass="79247">MPFSLDVLAEKQLNVGTQRLVVRSQDSGPRIHGDGYVRPFVNRLLESASGNMNKVEGRYRRGGGQKTVYRCGSIFCSGERRKYEKTDGNDTMLKAEAGRGAMRRLGAALCCLLLCWPGAASRVVATRQGKLQGELLRATAHAPRDVERYLGVPYAWPPLGAARFGPTRAPAPWDGVRGAATPGPACPQRVPDLRREAAALLTMSAARLRQLRRLLPFVRRQSEDCLYLNTTRLPTKVNRARFSVGPLPDIRMWESCLTMPLVSGFSRGSPVFPTLEFRRCFILTSLHPQQLSRPRSQSPRAKSVVTRPGIEPGSPWWEASRANRSATVASVIVMLAEEQLSFGTLRMLLRSRSADYGDARGNHLVSPAGSVAHEGVAGTGDRDYRLGREEGERNQTRSSYSPLREAYGDYRFVPAIDVSPQYGHALDDCAPIADLQGNKKLIPYCQMWGDTGATANEQPSEVRLYKGLWSLAYSVNVTSLDPEFRTSTPRGTAEYRHGHYGCRHVHSPVRLCSNSSGRDRGENKPALKFVPGAHGDNPGTAVAERSARSPPTNANRVQSPARSLPDFPICGDPAVTMPLVRGGIFTPAPPPHSSAAPYSPLITLIGSQDRALRFVGQEARERYGRQLQARLAPHRSYVQDVQCFGLPAEGWRDFMAICGLLDNFVTPLAQTRRKLYAKITEDAGLAPCTVVSSEFSTFRAHGKTPLQYQARHAVRCKLHV</sequence>
<feature type="compositionally biased region" description="Basic and acidic residues" evidence="3">
    <location>
        <begin position="380"/>
        <end position="395"/>
    </location>
</feature>
<dbReference type="EMBL" id="JARBHB010000012">
    <property type="protein sequence ID" value="KAJ8870978.1"/>
    <property type="molecule type" value="Genomic_DNA"/>
</dbReference>
<feature type="domain" description="Carboxylesterase type B" evidence="4">
    <location>
        <begin position="121"/>
        <end position="235"/>
    </location>
</feature>
<organism evidence="5 6">
    <name type="scientific">Dryococelus australis</name>
    <dbReference type="NCBI Taxonomy" id="614101"/>
    <lineage>
        <taxon>Eukaryota</taxon>
        <taxon>Metazoa</taxon>
        <taxon>Ecdysozoa</taxon>
        <taxon>Arthropoda</taxon>
        <taxon>Hexapoda</taxon>
        <taxon>Insecta</taxon>
        <taxon>Pterygota</taxon>
        <taxon>Neoptera</taxon>
        <taxon>Polyneoptera</taxon>
        <taxon>Phasmatodea</taxon>
        <taxon>Verophasmatodea</taxon>
        <taxon>Anareolatae</taxon>
        <taxon>Phasmatidae</taxon>
        <taxon>Eurycanthinae</taxon>
        <taxon>Dryococelus</taxon>
    </lineage>
</organism>
<evidence type="ECO:0000256" key="2">
    <source>
        <dbReference type="ARBA" id="ARBA00023180"/>
    </source>
</evidence>
<dbReference type="SUPFAM" id="SSF53474">
    <property type="entry name" value="alpha/beta-Hydrolases"/>
    <property type="match status" value="1"/>
</dbReference>
<evidence type="ECO:0000256" key="3">
    <source>
        <dbReference type="SAM" id="MobiDB-lite"/>
    </source>
</evidence>
<dbReference type="PANTHER" id="PTHR43903">
    <property type="entry name" value="NEUROLIGIN"/>
    <property type="match status" value="1"/>
</dbReference>
<dbReference type="InterPro" id="IPR029058">
    <property type="entry name" value="AB_hydrolase_fold"/>
</dbReference>